<dbReference type="InterPro" id="IPR003043">
    <property type="entry name" value="Uropor_MeTrfase_CS"/>
</dbReference>
<feature type="domain" description="Tetrapyrrole methylase" evidence="10">
    <location>
        <begin position="5"/>
        <end position="214"/>
    </location>
</feature>
<dbReference type="NCBIfam" id="NF004790">
    <property type="entry name" value="PRK06136.1"/>
    <property type="match status" value="1"/>
</dbReference>
<gene>
    <name evidence="11" type="ORF">LRLP16767_LR3C6_01208</name>
</gene>
<dbReference type="InterPro" id="IPR050161">
    <property type="entry name" value="Siro_Cobalamin_biosynth"/>
</dbReference>
<dbReference type="InterPro" id="IPR006366">
    <property type="entry name" value="CobA/CysG_C"/>
</dbReference>
<dbReference type="GO" id="GO:0004852">
    <property type="term" value="F:uroporphyrinogen-III synthase activity"/>
    <property type="evidence" value="ECO:0007669"/>
    <property type="project" value="InterPro"/>
</dbReference>
<evidence type="ECO:0000256" key="2">
    <source>
        <dbReference type="ARBA" id="ARBA00012162"/>
    </source>
</evidence>
<evidence type="ECO:0000256" key="9">
    <source>
        <dbReference type="RuleBase" id="RU003960"/>
    </source>
</evidence>
<evidence type="ECO:0000259" key="10">
    <source>
        <dbReference type="Pfam" id="PF00590"/>
    </source>
</evidence>
<dbReference type="EC" id="2.1.1.107" evidence="2"/>
<dbReference type="Gene3D" id="3.40.1010.10">
    <property type="entry name" value="Cobalt-precorrin-4 Transmethylase, Domain 1"/>
    <property type="match status" value="1"/>
</dbReference>
<keyword evidence="5 9" id="KW-0808">Transferase</keyword>
<dbReference type="Gene3D" id="3.40.50.10090">
    <property type="match status" value="1"/>
</dbReference>
<dbReference type="CDD" id="cd11642">
    <property type="entry name" value="SUMT"/>
    <property type="match status" value="1"/>
</dbReference>
<dbReference type="Gene3D" id="3.30.950.10">
    <property type="entry name" value="Methyltransferase, Cobalt-precorrin-4 Transmethylase, Domain 2"/>
    <property type="match status" value="1"/>
</dbReference>
<keyword evidence="7" id="KW-0627">Porphyrin biosynthesis</keyword>
<organism evidence="11">
    <name type="scientific">Limosilactobacillus reuteri</name>
    <name type="common">Lactobacillus reuteri</name>
    <dbReference type="NCBI Taxonomy" id="1598"/>
    <lineage>
        <taxon>Bacteria</taxon>
        <taxon>Bacillati</taxon>
        <taxon>Bacillota</taxon>
        <taxon>Bacilli</taxon>
        <taxon>Lactobacillales</taxon>
        <taxon>Lactobacillaceae</taxon>
        <taxon>Limosilactobacillus</taxon>
    </lineage>
</organism>
<dbReference type="InterPro" id="IPR035996">
    <property type="entry name" value="4pyrrol_Methylase_sf"/>
</dbReference>
<name>A0A0U5F472_LIMRT</name>
<evidence type="ECO:0000256" key="5">
    <source>
        <dbReference type="ARBA" id="ARBA00022679"/>
    </source>
</evidence>
<dbReference type="GO" id="GO:0019354">
    <property type="term" value="P:siroheme biosynthetic process"/>
    <property type="evidence" value="ECO:0007669"/>
    <property type="project" value="InterPro"/>
</dbReference>
<keyword evidence="4 9" id="KW-0489">Methyltransferase</keyword>
<dbReference type="SUPFAM" id="SSF53790">
    <property type="entry name" value="Tetrapyrrole methylase"/>
    <property type="match status" value="1"/>
</dbReference>
<dbReference type="AlphaFoldDB" id="A0A0U5F472"/>
<dbReference type="EMBL" id="LN887421">
    <property type="protein sequence ID" value="CUR39242.1"/>
    <property type="molecule type" value="Genomic_DNA"/>
</dbReference>
<keyword evidence="6" id="KW-0949">S-adenosyl-L-methionine</keyword>
<dbReference type="InterPro" id="IPR014776">
    <property type="entry name" value="4pyrrole_Mease_sub2"/>
</dbReference>
<dbReference type="SUPFAM" id="SSF69618">
    <property type="entry name" value="HemD-like"/>
    <property type="match status" value="1"/>
</dbReference>
<evidence type="ECO:0000256" key="8">
    <source>
        <dbReference type="ARBA" id="ARBA00079776"/>
    </source>
</evidence>
<reference evidence="11" key="1">
    <citation type="submission" date="2015-10" db="EMBL/GenBank/DDBJ databases">
        <authorList>
            <person name="Gilbert D.G."/>
        </authorList>
    </citation>
    <scope>NUCLEOTIDE SEQUENCE</scope>
    <source>
        <strain evidence="11">3c6</strain>
    </source>
</reference>
<evidence type="ECO:0000256" key="6">
    <source>
        <dbReference type="ARBA" id="ARBA00022691"/>
    </source>
</evidence>
<dbReference type="InterPro" id="IPR036108">
    <property type="entry name" value="4pyrrol_syn_uPrphyn_synt_sf"/>
</dbReference>
<dbReference type="InterPro" id="IPR014777">
    <property type="entry name" value="4pyrrole_Mease_sub1"/>
</dbReference>
<evidence type="ECO:0000256" key="1">
    <source>
        <dbReference type="ARBA" id="ARBA00005879"/>
    </source>
</evidence>
<comment type="similarity">
    <text evidence="1 9">Belongs to the precorrin methyltransferase family.</text>
</comment>
<dbReference type="GO" id="GO:0004851">
    <property type="term" value="F:uroporphyrin-III C-methyltransferase activity"/>
    <property type="evidence" value="ECO:0007669"/>
    <property type="project" value="UniProtKB-EC"/>
</dbReference>
<dbReference type="GO" id="GO:0032259">
    <property type="term" value="P:methylation"/>
    <property type="evidence" value="ECO:0007669"/>
    <property type="project" value="UniProtKB-KW"/>
</dbReference>
<dbReference type="PANTHER" id="PTHR45790">
    <property type="entry name" value="SIROHEME SYNTHASE-RELATED"/>
    <property type="match status" value="1"/>
</dbReference>
<evidence type="ECO:0000256" key="4">
    <source>
        <dbReference type="ARBA" id="ARBA00022603"/>
    </source>
</evidence>
<keyword evidence="11" id="KW-0456">Lyase</keyword>
<dbReference type="Pfam" id="PF00590">
    <property type="entry name" value="TP_methylase"/>
    <property type="match status" value="1"/>
</dbReference>
<dbReference type="InterPro" id="IPR000878">
    <property type="entry name" value="4pyrrol_Mease"/>
</dbReference>
<evidence type="ECO:0000256" key="7">
    <source>
        <dbReference type="ARBA" id="ARBA00023244"/>
    </source>
</evidence>
<proteinExistence type="inferred from homology"/>
<evidence type="ECO:0000313" key="11">
    <source>
        <dbReference type="EMBL" id="CUR39242.1"/>
    </source>
</evidence>
<evidence type="ECO:0000256" key="3">
    <source>
        <dbReference type="ARBA" id="ARBA00018323"/>
    </source>
</evidence>
<dbReference type="FunFam" id="3.40.1010.10:FF:000001">
    <property type="entry name" value="Siroheme synthase"/>
    <property type="match status" value="1"/>
</dbReference>
<dbReference type="PROSITE" id="PS00840">
    <property type="entry name" value="SUMT_2"/>
    <property type="match status" value="1"/>
</dbReference>
<dbReference type="FunFam" id="3.30.950.10:FF:000001">
    <property type="entry name" value="Siroheme synthase"/>
    <property type="match status" value="1"/>
</dbReference>
<dbReference type="PANTHER" id="PTHR45790:SF3">
    <property type="entry name" value="S-ADENOSYL-L-METHIONINE-DEPENDENT UROPORPHYRINOGEN III METHYLTRANSFERASE, CHLOROPLASTIC"/>
    <property type="match status" value="1"/>
</dbReference>
<accession>A0A0U5F472</accession>
<sequence length="464" mass="51223">MNGRVTLLGAGPGNPELLTLIGKRRLNEADVVLYDRLIDPSLLAFTNNEAELIDVGKLPLHHKVKQSKINEMLVDYAKQGKKVVRLKAGDPYVFGRGGEEAQVLQQFGVNFEVIPGITSAIAGLAAAGIPITHRDYASSFHIITGHHKKNGQQLDWENIAHQEGTIVFLMGMAQLPNICQQLVEHGKSSQTSVAIIQWATQWRQKMVIGNLENINELAAQHQLSSPALIVVGEVVRLSKQLNINKPLTGVHLLIPFSEHQRLFNVLEDLGATADFYQRALIKPLKVNLPSVDDYDAIIVDDVPAYHQFVTLLIKNEIDVRQLIGKKIIAGNHRVAQALQKTGILAIKDIPQDIPAKRTIEIGSSKPTYNIGTFLSLYGKNKRSLALPFDLEEFSAVIFPSTASINDFLSSLSKEQLSQISMLKAFTMGEKVQQAANQAGFGHVIMCPPDIKKTVIQVKEEFIHD</sequence>
<protein>
    <recommendedName>
        <fullName evidence="3">Uroporphyrinogen-III C-methyltransferase</fullName>
        <ecNumber evidence="2">2.1.1.107</ecNumber>
    </recommendedName>
    <alternativeName>
        <fullName evidence="8">Uroporphyrinogen III methylase</fullName>
    </alternativeName>
</protein>
<dbReference type="NCBIfam" id="TIGR01469">
    <property type="entry name" value="cobA_cysG_Cterm"/>
    <property type="match status" value="1"/>
</dbReference>